<feature type="coiled-coil region" evidence="5">
    <location>
        <begin position="20"/>
        <end position="47"/>
    </location>
</feature>
<name>A0A1S3DDT6_DIACI</name>
<feature type="coiled-coil region" evidence="5">
    <location>
        <begin position="139"/>
        <end position="166"/>
    </location>
</feature>
<sequence length="166" mass="19518">MQEDRIQSLETERRHLLSKQSDLTSRLVDLEEENRGLKKKLYVFENELSEERNALQSIRRVQEQTDQALLSFRKTHDSLECQIRDLKDDNARLQVERDNLACQLQSLRDDNHRMRTGLVQLDQQKDSILMALDSKIDLISRLERDVSSKDSKIELLEDRIAKLKSA</sequence>
<reference evidence="7" key="1">
    <citation type="submission" date="2025-08" db="UniProtKB">
        <authorList>
            <consortium name="RefSeq"/>
        </authorList>
    </citation>
    <scope>IDENTIFICATION</scope>
</reference>
<dbReference type="InterPro" id="IPR051877">
    <property type="entry name" value="Centriole_BasalBody_StrucProt"/>
</dbReference>
<organism evidence="6 7">
    <name type="scientific">Diaphorina citri</name>
    <name type="common">Asian citrus psyllid</name>
    <dbReference type="NCBI Taxonomy" id="121845"/>
    <lineage>
        <taxon>Eukaryota</taxon>
        <taxon>Metazoa</taxon>
        <taxon>Ecdysozoa</taxon>
        <taxon>Arthropoda</taxon>
        <taxon>Hexapoda</taxon>
        <taxon>Insecta</taxon>
        <taxon>Pterygota</taxon>
        <taxon>Neoptera</taxon>
        <taxon>Paraneoptera</taxon>
        <taxon>Hemiptera</taxon>
        <taxon>Sternorrhyncha</taxon>
        <taxon>Psylloidea</taxon>
        <taxon>Psyllidae</taxon>
        <taxon>Diaphorininae</taxon>
        <taxon>Diaphorina</taxon>
    </lineage>
</organism>
<comment type="subcellular location">
    <subcellularLocation>
        <location evidence="1">Cytoplasm</location>
        <location evidence="1">Cytoskeleton</location>
        <location evidence="1">Microtubule organizing center</location>
        <location evidence="1">Centrosome</location>
        <location evidence="1">Centriole</location>
    </subcellularLocation>
</comment>
<dbReference type="PANTHER" id="PTHR20544">
    <property type="entry name" value="CENTROSOMAL PROTEIN CEP135"/>
    <property type="match status" value="1"/>
</dbReference>
<accession>A0A1S3DDT6</accession>
<evidence type="ECO:0000256" key="3">
    <source>
        <dbReference type="ARBA" id="ARBA00023212"/>
    </source>
</evidence>
<comment type="similarity">
    <text evidence="4">Belongs to the CEP135/TSGA10 family.</text>
</comment>
<keyword evidence="2" id="KW-0963">Cytoplasm</keyword>
<dbReference type="STRING" id="121845.A0A1S3DDT6"/>
<evidence type="ECO:0000256" key="5">
    <source>
        <dbReference type="SAM" id="Coils"/>
    </source>
</evidence>
<gene>
    <name evidence="7" type="primary">LOC103516472</name>
</gene>
<dbReference type="KEGG" id="dci:103516472"/>
<evidence type="ECO:0000256" key="4">
    <source>
        <dbReference type="ARBA" id="ARBA00038123"/>
    </source>
</evidence>
<feature type="coiled-coil region" evidence="5">
    <location>
        <begin position="76"/>
        <end position="110"/>
    </location>
</feature>
<evidence type="ECO:0000313" key="6">
    <source>
        <dbReference type="Proteomes" id="UP000079169"/>
    </source>
</evidence>
<evidence type="ECO:0000256" key="1">
    <source>
        <dbReference type="ARBA" id="ARBA00004114"/>
    </source>
</evidence>
<keyword evidence="6" id="KW-1185">Reference proteome</keyword>
<dbReference type="Proteomes" id="UP000079169">
    <property type="component" value="Unplaced"/>
</dbReference>
<evidence type="ECO:0000256" key="2">
    <source>
        <dbReference type="ARBA" id="ARBA00022490"/>
    </source>
</evidence>
<dbReference type="PaxDb" id="121845-A0A1S3DDT6"/>
<dbReference type="GeneID" id="103516472"/>
<dbReference type="RefSeq" id="XP_008479658.1">
    <property type="nucleotide sequence ID" value="XM_008481436.3"/>
</dbReference>
<keyword evidence="5" id="KW-0175">Coiled coil</keyword>
<dbReference type="GO" id="GO:0005814">
    <property type="term" value="C:centriole"/>
    <property type="evidence" value="ECO:0007669"/>
    <property type="project" value="UniProtKB-SubCell"/>
</dbReference>
<protein>
    <submittedName>
        <fullName evidence="7">Sporulation-specific protein 15</fullName>
    </submittedName>
</protein>
<dbReference type="AlphaFoldDB" id="A0A1S3DDT6"/>
<proteinExistence type="inferred from homology"/>
<evidence type="ECO:0000313" key="7">
    <source>
        <dbReference type="RefSeq" id="XP_008479658.1"/>
    </source>
</evidence>
<dbReference type="PANTHER" id="PTHR20544:SF0">
    <property type="entry name" value="NUCLEOPROTEIN TPR_MLP1 DOMAIN-CONTAINING PROTEIN"/>
    <property type="match status" value="1"/>
</dbReference>
<feature type="non-terminal residue" evidence="7">
    <location>
        <position position="166"/>
    </location>
</feature>
<keyword evidence="3" id="KW-0206">Cytoskeleton</keyword>